<dbReference type="HOGENOM" id="CLU_368690_0_0_6"/>
<dbReference type="RefSeq" id="WP_005035063.1">
    <property type="nucleotide sequence ID" value="NZ_KB849756.1"/>
</dbReference>
<dbReference type="PATRIC" id="fig|1217650.3.peg.4248"/>
<keyword evidence="1" id="KW-0732">Signal</keyword>
<evidence type="ECO:0000313" key="3">
    <source>
        <dbReference type="Proteomes" id="UP000013251"/>
    </source>
</evidence>
<dbReference type="SMART" id="SM00564">
    <property type="entry name" value="PQQ"/>
    <property type="match status" value="1"/>
</dbReference>
<evidence type="ECO:0000256" key="1">
    <source>
        <dbReference type="SAM" id="SignalP"/>
    </source>
</evidence>
<accession>N9CU18</accession>
<dbReference type="InterPro" id="IPR018391">
    <property type="entry name" value="PQQ_b-propeller_rpt"/>
</dbReference>
<protein>
    <submittedName>
        <fullName evidence="2">Uncharacterized protein</fullName>
    </submittedName>
</protein>
<dbReference type="AlphaFoldDB" id="N9CU18"/>
<dbReference type="OrthoDB" id="7767057at2"/>
<dbReference type="SUPFAM" id="SSF63825">
    <property type="entry name" value="YWTD domain"/>
    <property type="match status" value="1"/>
</dbReference>
<evidence type="ECO:0000313" key="2">
    <source>
        <dbReference type="EMBL" id="ENV89392.1"/>
    </source>
</evidence>
<dbReference type="Proteomes" id="UP000013251">
    <property type="component" value="Unassembled WGS sequence"/>
</dbReference>
<dbReference type="EMBL" id="APQG01000052">
    <property type="protein sequence ID" value="ENV89392.1"/>
    <property type="molecule type" value="Genomic_DNA"/>
</dbReference>
<feature type="signal peptide" evidence="1">
    <location>
        <begin position="1"/>
        <end position="22"/>
    </location>
</feature>
<gene>
    <name evidence="2" type="ORF">F938_04318</name>
</gene>
<reference evidence="2 3" key="1">
    <citation type="submission" date="2013-02" db="EMBL/GenBank/DDBJ databases">
        <title>The Genome Sequence of Acinetobacter bereziniae CIP 70.12.</title>
        <authorList>
            <consortium name="The Broad Institute Genome Sequencing Platform"/>
            <consortium name="The Broad Institute Genome Sequencing Center for Infectious Disease"/>
            <person name="Cerqueira G."/>
            <person name="Feldgarden M."/>
            <person name="Courvalin P."/>
            <person name="Perichon B."/>
            <person name="Grillot-Courvalin C."/>
            <person name="Clermont D."/>
            <person name="Rocha E."/>
            <person name="Yoon E.-J."/>
            <person name="Nemec A."/>
            <person name="Walker B."/>
            <person name="Young S.K."/>
            <person name="Zeng Q."/>
            <person name="Gargeya S."/>
            <person name="Fitzgerald M."/>
            <person name="Haas B."/>
            <person name="Abouelleil A."/>
            <person name="Alvarado L."/>
            <person name="Arachchi H.M."/>
            <person name="Berlin A.M."/>
            <person name="Chapman S.B."/>
            <person name="Dewar J."/>
            <person name="Goldberg J."/>
            <person name="Griggs A."/>
            <person name="Gujja S."/>
            <person name="Hansen M."/>
            <person name="Howarth C."/>
            <person name="Imamovic A."/>
            <person name="Larimer J."/>
            <person name="McCowan C."/>
            <person name="Murphy C."/>
            <person name="Neiman D."/>
            <person name="Pearson M."/>
            <person name="Priest M."/>
            <person name="Roberts A."/>
            <person name="Saif S."/>
            <person name="Shea T."/>
            <person name="Sisk P."/>
            <person name="Sykes S."/>
            <person name="Wortman J."/>
            <person name="Nusbaum C."/>
            <person name="Birren B."/>
        </authorList>
    </citation>
    <scope>NUCLEOTIDE SEQUENCE [LARGE SCALE GENOMIC DNA]</scope>
    <source>
        <strain evidence="2 3">CIP 70.12</strain>
    </source>
</reference>
<sequence>MKKAILSLSIGMILFASHLAYASTDQENASILDSIAGVPEHSSPAPADDKELYRVEVERLYPQYIKEDEGDQLYSTFLADYQYRKFWSAYFDRSVQYLDLYQSLIQQEQLRKIDPELSKLDAMLYADLTRIYQSLDQIQNHLKPVVDFNRVIVDQIKFDQPYPLLDVEQGSAYRSALRNMNDVQNAEKKQLVLLVQMIDQYQDRVDEFAKIVSKRVKKQHQKNIDVLNRKVALIGHYLSAQLQGYDAFKATYSVLDSYDAEAHPAYAKKYQHAAQSEQNLKKVNAIMAVIAQEQSPDTASSEAPDQVGALQDSSQYCNYLWNGEERDEIAGYLGKTQQQYIRDCQEQKTKIQQFYKSQVFLEAVPQQTVTLPNMNAMGDFRRYGDDLYYTETEKNAVYRFNLISFKEELLYQYALADDESGCMHNMCRGVGATDVVLSHDGQIIYVASLDYDQVFAIDLKTKQILQKFKVERYPRKLLLDQQGENLYVYNGVGNSISRIQLKSGKITTAALPANYQEHFCREIDMVFEPDQKSIRILGDWANRPFIYMNTADLSFFELNFDVPQKVLYTVDDYRSVVEFYQDSENQIGIYDQRIADLVSVINVQDAPSQDQDQDQDQDEQEDNRYTYRDVYTRSIPVMMGYLADQYFYYAEKANFNRFNSLNSALDQQDLDIYLLNLVDQTQENRQKVAFKLPSKPQHIELLENGKILILFAESYLNDQKILPQALVFDPNDPATQQVFARNKTKRLAQSELKVIKLHQED</sequence>
<keyword evidence="3" id="KW-1185">Reference proteome</keyword>
<feature type="chain" id="PRO_5004140097" evidence="1">
    <location>
        <begin position="23"/>
        <end position="761"/>
    </location>
</feature>
<dbReference type="GeneID" id="69464597"/>
<dbReference type="PANTHER" id="PTHR47197">
    <property type="entry name" value="PROTEIN NIRF"/>
    <property type="match status" value="1"/>
</dbReference>
<comment type="caution">
    <text evidence="2">The sequence shown here is derived from an EMBL/GenBank/DDBJ whole genome shotgun (WGS) entry which is preliminary data.</text>
</comment>
<name>N9CU18_ACIBZ</name>
<proteinExistence type="predicted"/>
<dbReference type="InterPro" id="IPR015943">
    <property type="entry name" value="WD40/YVTN_repeat-like_dom_sf"/>
</dbReference>
<dbReference type="InterPro" id="IPR051200">
    <property type="entry name" value="Host-pathogen_enzymatic-act"/>
</dbReference>
<organism evidence="2 3">
    <name type="scientific">Acinetobacter bereziniae LMG 1003 = CIP 70.12</name>
    <dbReference type="NCBI Taxonomy" id="981324"/>
    <lineage>
        <taxon>Bacteria</taxon>
        <taxon>Pseudomonadati</taxon>
        <taxon>Pseudomonadota</taxon>
        <taxon>Gammaproteobacteria</taxon>
        <taxon>Moraxellales</taxon>
        <taxon>Moraxellaceae</taxon>
        <taxon>Acinetobacter</taxon>
    </lineage>
</organism>
<dbReference type="Gene3D" id="2.130.10.10">
    <property type="entry name" value="YVTN repeat-like/Quinoprotein amine dehydrogenase"/>
    <property type="match status" value="1"/>
</dbReference>
<dbReference type="PANTHER" id="PTHR47197:SF3">
    <property type="entry name" value="DIHYDRO-HEME D1 DEHYDROGENASE"/>
    <property type="match status" value="1"/>
</dbReference>